<dbReference type="PANTHER" id="PTHR38382">
    <property type="entry name" value="RNA-BINDING PROTEIN"/>
    <property type="match status" value="1"/>
</dbReference>
<name>A0A5P1E3Y7_ASPOF</name>
<sequence length="149" mass="16881">MPNLSRKSRARSYQLGLIRTSRGVEETAVKRFNEPLMKEGGEVGELQSDVDAKDSARRKSAVGVSSGEDEKPQEKKYLVVLGDDPKPKPKPRTRAKRLPHERPKPFYNHYENGRGWWDEDREGVDSEEVGCNDVWEGMGSTTLGGLEWH</sequence>
<feature type="region of interest" description="Disordered" evidence="1">
    <location>
        <begin position="35"/>
        <end position="117"/>
    </location>
</feature>
<proteinExistence type="predicted"/>
<dbReference type="AlphaFoldDB" id="A0A5P1E3Y7"/>
<feature type="compositionally biased region" description="Basic residues" evidence="1">
    <location>
        <begin position="88"/>
        <end position="97"/>
    </location>
</feature>
<organism evidence="2 3">
    <name type="scientific">Asparagus officinalis</name>
    <name type="common">Garden asparagus</name>
    <dbReference type="NCBI Taxonomy" id="4686"/>
    <lineage>
        <taxon>Eukaryota</taxon>
        <taxon>Viridiplantae</taxon>
        <taxon>Streptophyta</taxon>
        <taxon>Embryophyta</taxon>
        <taxon>Tracheophyta</taxon>
        <taxon>Spermatophyta</taxon>
        <taxon>Magnoliopsida</taxon>
        <taxon>Liliopsida</taxon>
        <taxon>Asparagales</taxon>
        <taxon>Asparagaceae</taxon>
        <taxon>Asparagoideae</taxon>
        <taxon>Asparagus</taxon>
    </lineage>
</organism>
<protein>
    <submittedName>
        <fullName evidence="2">Uncharacterized protein</fullName>
    </submittedName>
</protein>
<dbReference type="PANTHER" id="PTHR38382:SF1">
    <property type="entry name" value="RNA-BINDING PROTEIN"/>
    <property type="match status" value="1"/>
</dbReference>
<dbReference type="EMBL" id="CM007390">
    <property type="protein sequence ID" value="ONK57351.1"/>
    <property type="molecule type" value="Genomic_DNA"/>
</dbReference>
<evidence type="ECO:0000256" key="1">
    <source>
        <dbReference type="SAM" id="MobiDB-lite"/>
    </source>
</evidence>
<dbReference type="Gramene" id="ONK57351">
    <property type="protein sequence ID" value="ONK57351"/>
    <property type="gene ID" value="A4U43_C10F19200"/>
</dbReference>
<gene>
    <name evidence="2" type="ORF">A4U43_C10F19200</name>
</gene>
<evidence type="ECO:0000313" key="3">
    <source>
        <dbReference type="Proteomes" id="UP000243459"/>
    </source>
</evidence>
<reference evidence="3" key="1">
    <citation type="journal article" date="2017" name="Nat. Commun.">
        <title>The asparagus genome sheds light on the origin and evolution of a young Y chromosome.</title>
        <authorList>
            <person name="Harkess A."/>
            <person name="Zhou J."/>
            <person name="Xu C."/>
            <person name="Bowers J.E."/>
            <person name="Van der Hulst R."/>
            <person name="Ayyampalayam S."/>
            <person name="Mercati F."/>
            <person name="Riccardi P."/>
            <person name="McKain M.R."/>
            <person name="Kakrana A."/>
            <person name="Tang H."/>
            <person name="Ray J."/>
            <person name="Groenendijk J."/>
            <person name="Arikit S."/>
            <person name="Mathioni S.M."/>
            <person name="Nakano M."/>
            <person name="Shan H."/>
            <person name="Telgmann-Rauber A."/>
            <person name="Kanno A."/>
            <person name="Yue Z."/>
            <person name="Chen H."/>
            <person name="Li W."/>
            <person name="Chen Y."/>
            <person name="Xu X."/>
            <person name="Zhang Y."/>
            <person name="Luo S."/>
            <person name="Chen H."/>
            <person name="Gao J."/>
            <person name="Mao Z."/>
            <person name="Pires J.C."/>
            <person name="Luo M."/>
            <person name="Kudrna D."/>
            <person name="Wing R.A."/>
            <person name="Meyers B.C."/>
            <person name="Yi K."/>
            <person name="Kong H."/>
            <person name="Lavrijsen P."/>
            <person name="Sunseri F."/>
            <person name="Falavigna A."/>
            <person name="Ye Y."/>
            <person name="Leebens-Mack J.H."/>
            <person name="Chen G."/>
        </authorList>
    </citation>
    <scope>NUCLEOTIDE SEQUENCE [LARGE SCALE GENOMIC DNA]</scope>
    <source>
        <strain evidence="3">cv. DH0086</strain>
    </source>
</reference>
<feature type="compositionally biased region" description="Basic and acidic residues" evidence="1">
    <location>
        <begin position="68"/>
        <end position="87"/>
    </location>
</feature>
<evidence type="ECO:0000313" key="2">
    <source>
        <dbReference type="EMBL" id="ONK57351.1"/>
    </source>
</evidence>
<accession>A0A5P1E3Y7</accession>
<keyword evidence="3" id="KW-1185">Reference proteome</keyword>
<dbReference type="Proteomes" id="UP000243459">
    <property type="component" value="Chromosome 10"/>
</dbReference>